<keyword evidence="2" id="KW-0815">Transposition</keyword>
<dbReference type="InterPro" id="IPR001959">
    <property type="entry name" value="Transposase"/>
</dbReference>
<comment type="similarity">
    <text evidence="1">In the C-terminal section; belongs to the transposase 35 family.</text>
</comment>
<accession>A0A511DA11</accession>
<evidence type="ECO:0000256" key="2">
    <source>
        <dbReference type="ARBA" id="ARBA00022578"/>
    </source>
</evidence>
<keyword evidence="4" id="KW-0233">DNA recombination</keyword>
<organism evidence="8 9">
    <name type="scientific">Pseudonocardia asaccharolytica DSM 44247 = NBRC 16224</name>
    <dbReference type="NCBI Taxonomy" id="1123024"/>
    <lineage>
        <taxon>Bacteria</taxon>
        <taxon>Bacillati</taxon>
        <taxon>Actinomycetota</taxon>
        <taxon>Actinomycetes</taxon>
        <taxon>Pseudonocardiales</taxon>
        <taxon>Pseudonocardiaceae</taxon>
        <taxon>Pseudonocardia</taxon>
    </lineage>
</organism>
<dbReference type="AlphaFoldDB" id="A0A511DA11"/>
<name>A0A511DA11_9PSEU</name>
<feature type="region of interest" description="Disordered" evidence="5">
    <location>
        <begin position="1"/>
        <end position="35"/>
    </location>
</feature>
<comment type="caution">
    <text evidence="8">The sequence shown here is derived from an EMBL/GenBank/DDBJ whole genome shotgun (WGS) entry which is preliminary data.</text>
</comment>
<feature type="compositionally biased region" description="Basic and acidic residues" evidence="5">
    <location>
        <begin position="1"/>
        <end position="16"/>
    </location>
</feature>
<dbReference type="GO" id="GO:0006310">
    <property type="term" value="P:DNA recombination"/>
    <property type="evidence" value="ECO:0007669"/>
    <property type="project" value="UniProtKB-KW"/>
</dbReference>
<feature type="domain" description="Probable transposase IS891/IS1136/IS1341" evidence="6">
    <location>
        <begin position="154"/>
        <end position="246"/>
    </location>
</feature>
<dbReference type="GO" id="GO:0032196">
    <property type="term" value="P:transposition"/>
    <property type="evidence" value="ECO:0007669"/>
    <property type="project" value="UniProtKB-KW"/>
</dbReference>
<evidence type="ECO:0000259" key="6">
    <source>
        <dbReference type="Pfam" id="PF01385"/>
    </source>
</evidence>
<evidence type="ECO:0000259" key="7">
    <source>
        <dbReference type="Pfam" id="PF07282"/>
    </source>
</evidence>
<proteinExistence type="inferred from homology"/>
<protein>
    <submittedName>
        <fullName evidence="8">Transposase</fullName>
    </submittedName>
</protein>
<keyword evidence="3" id="KW-0238">DNA-binding</keyword>
<reference evidence="8 9" key="1">
    <citation type="submission" date="2019-07" db="EMBL/GenBank/DDBJ databases">
        <title>Whole genome shotgun sequence of Pseudonocardia asaccharolytica NBRC 16224.</title>
        <authorList>
            <person name="Hosoyama A."/>
            <person name="Uohara A."/>
            <person name="Ohji S."/>
            <person name="Ichikawa N."/>
        </authorList>
    </citation>
    <scope>NUCLEOTIDE SEQUENCE [LARGE SCALE GENOMIC DNA]</scope>
    <source>
        <strain evidence="8 9">NBRC 16224</strain>
    </source>
</reference>
<evidence type="ECO:0000256" key="3">
    <source>
        <dbReference type="ARBA" id="ARBA00023125"/>
    </source>
</evidence>
<evidence type="ECO:0000256" key="5">
    <source>
        <dbReference type="SAM" id="MobiDB-lite"/>
    </source>
</evidence>
<keyword evidence="9" id="KW-1185">Reference proteome</keyword>
<feature type="domain" description="Cas12f1-like TNB" evidence="7">
    <location>
        <begin position="266"/>
        <end position="305"/>
    </location>
</feature>
<dbReference type="Pfam" id="PF01385">
    <property type="entry name" value="OrfB_IS605"/>
    <property type="match status" value="1"/>
</dbReference>
<dbReference type="EMBL" id="BJVI01000046">
    <property type="protein sequence ID" value="GEL19788.1"/>
    <property type="molecule type" value="Genomic_DNA"/>
</dbReference>
<dbReference type="Proteomes" id="UP000321328">
    <property type="component" value="Unassembled WGS sequence"/>
</dbReference>
<gene>
    <name evidence="8" type="ORF">PA7_36250</name>
</gene>
<evidence type="ECO:0000256" key="1">
    <source>
        <dbReference type="ARBA" id="ARBA00008761"/>
    </source>
</evidence>
<evidence type="ECO:0000256" key="4">
    <source>
        <dbReference type="ARBA" id="ARBA00023172"/>
    </source>
</evidence>
<dbReference type="Pfam" id="PF07282">
    <property type="entry name" value="Cas12f1-like_TNB"/>
    <property type="match status" value="1"/>
</dbReference>
<evidence type="ECO:0000313" key="8">
    <source>
        <dbReference type="EMBL" id="GEL19788.1"/>
    </source>
</evidence>
<sequence length="317" mass="35240">MRAGDRDAQARPDPRAGRGVAGHHARLQRRREPGPEVAYALRTANKIRLQPEVYGELREQFGLSAQLAVRAIAKACEAYKRDKTIQPVFRPLGAVPFDQRILSWKGRDRVSILTLIGRIEVPVLNQGRWRTQPGTTVRGQADLIHRDGKFYLAVVIDVPDPGDLTEPPEWLGVDLGVVNIATDSDGTTRSGKALRGLRRQNLRLRRRLQATGTKSAKRLLRKRRRREARFARDVNHCISKALVGRAKDTGRGIAPEGLQGIRDRVSRACSVCGHVDKRNRPTRDDFRCVSCGHAAPADHNAAINIGRRAVVMQPNAA</sequence>
<evidence type="ECO:0000313" key="9">
    <source>
        <dbReference type="Proteomes" id="UP000321328"/>
    </source>
</evidence>
<dbReference type="STRING" id="1123024.GCA_000423625_04542"/>
<dbReference type="InterPro" id="IPR010095">
    <property type="entry name" value="Cas12f1-like_TNB"/>
</dbReference>
<dbReference type="GO" id="GO:0003677">
    <property type="term" value="F:DNA binding"/>
    <property type="evidence" value="ECO:0007669"/>
    <property type="project" value="UniProtKB-KW"/>
</dbReference>